<proteinExistence type="predicted"/>
<feature type="region of interest" description="Disordered" evidence="1">
    <location>
        <begin position="218"/>
        <end position="258"/>
    </location>
</feature>
<keyword evidence="2" id="KW-0732">Signal</keyword>
<dbReference type="OrthoDB" id="5819163at2759"/>
<evidence type="ECO:0000313" key="4">
    <source>
        <dbReference type="Proteomes" id="UP000053766"/>
    </source>
</evidence>
<sequence length="462" mass="52437">MTLQMWLIVCTISREYAVVNEKDVISGNVTCGSRVKVLITGIEKEVTVIFIGKNRTQCDQYCRRLSRYCGPTESSEQSVNIAFLNNPIPQKSPKISGDDVLSECSATPTELLFETNETKEELSHELREGVNKSCRILEASAENVSVRDDDVEPSTSSEQDNDKDSEDVNVDVPHLFFMELLRTMKNLRNECRSRFDRLDDQLGDLACRVSAIEELMQRSSTRSMPLSPNDASSSIPTQTSNGESTINMIFGSSPSGQNSKLQYPYPHLSEMDVDMIQRETKTVTSFARRIDRILFANDSDKDSPIDVRKDKAKTMWLKMLIRTLHPTANDLDDAARWAACREAINDYCRRSGKHLSESERVHLLQLVANRSHEEAAAEFNRLHPDREPIRQSSVSRLIAKFKETGSIMDRPRCGRPRRSTDDVRAATILAKFRENPEKSLRQMAFETGMSRNYCKGGKMCHY</sequence>
<evidence type="ECO:0000256" key="2">
    <source>
        <dbReference type="SAM" id="SignalP"/>
    </source>
</evidence>
<evidence type="ECO:0000256" key="1">
    <source>
        <dbReference type="SAM" id="MobiDB-lite"/>
    </source>
</evidence>
<dbReference type="AlphaFoldDB" id="A0A0D8Y2V8"/>
<reference evidence="4" key="2">
    <citation type="journal article" date="2016" name="Sci. Rep.">
        <title>Dictyocaulus viviparus genome, variome and transcriptome elucidate lungworm biology and support future intervention.</title>
        <authorList>
            <person name="McNulty S.N."/>
            <person name="Strube C."/>
            <person name="Rosa B.A."/>
            <person name="Martin J.C."/>
            <person name="Tyagi R."/>
            <person name="Choi Y.J."/>
            <person name="Wang Q."/>
            <person name="Hallsworth Pepin K."/>
            <person name="Zhang X."/>
            <person name="Ozersky P."/>
            <person name="Wilson R.K."/>
            <person name="Sternberg P.W."/>
            <person name="Gasser R.B."/>
            <person name="Mitreva M."/>
        </authorList>
    </citation>
    <scope>NUCLEOTIDE SEQUENCE [LARGE SCALE GENOMIC DNA]</scope>
    <source>
        <strain evidence="4">HannoverDv2000</strain>
    </source>
</reference>
<evidence type="ECO:0008006" key="5">
    <source>
        <dbReference type="Google" id="ProtNLM"/>
    </source>
</evidence>
<organism evidence="3 4">
    <name type="scientific">Dictyocaulus viviparus</name>
    <name type="common">Bovine lungworm</name>
    <dbReference type="NCBI Taxonomy" id="29172"/>
    <lineage>
        <taxon>Eukaryota</taxon>
        <taxon>Metazoa</taxon>
        <taxon>Ecdysozoa</taxon>
        <taxon>Nematoda</taxon>
        <taxon>Chromadorea</taxon>
        <taxon>Rhabditida</taxon>
        <taxon>Rhabditina</taxon>
        <taxon>Rhabditomorpha</taxon>
        <taxon>Strongyloidea</taxon>
        <taxon>Metastrongylidae</taxon>
        <taxon>Dictyocaulus</taxon>
    </lineage>
</organism>
<protein>
    <recommendedName>
        <fullName evidence="5">DUF4817 domain-containing protein</fullName>
    </recommendedName>
</protein>
<feature type="signal peptide" evidence="2">
    <location>
        <begin position="1"/>
        <end position="17"/>
    </location>
</feature>
<feature type="compositionally biased region" description="Acidic residues" evidence="1">
    <location>
        <begin position="159"/>
        <end position="168"/>
    </location>
</feature>
<name>A0A0D8Y2V8_DICVI</name>
<feature type="region of interest" description="Disordered" evidence="1">
    <location>
        <begin position="145"/>
        <end position="168"/>
    </location>
</feature>
<evidence type="ECO:0000313" key="3">
    <source>
        <dbReference type="EMBL" id="KJH51178.1"/>
    </source>
</evidence>
<reference evidence="3 4" key="1">
    <citation type="submission" date="2013-11" db="EMBL/GenBank/DDBJ databases">
        <title>Draft genome of the bovine lungworm Dictyocaulus viviparus.</title>
        <authorList>
            <person name="Mitreva M."/>
        </authorList>
    </citation>
    <scope>NUCLEOTIDE SEQUENCE [LARGE SCALE GENOMIC DNA]</scope>
    <source>
        <strain evidence="3 4">HannoverDv2000</strain>
    </source>
</reference>
<keyword evidence="4" id="KW-1185">Reference proteome</keyword>
<feature type="chain" id="PRO_5002336182" description="DUF4817 domain-containing protein" evidence="2">
    <location>
        <begin position="18"/>
        <end position="462"/>
    </location>
</feature>
<accession>A0A0D8Y2V8</accession>
<gene>
    <name evidence="3" type="ORF">DICVIV_02640</name>
</gene>
<dbReference type="STRING" id="29172.A0A0D8Y2V8"/>
<dbReference type="Proteomes" id="UP000053766">
    <property type="component" value="Unassembled WGS sequence"/>
</dbReference>
<dbReference type="EMBL" id="KN716189">
    <property type="protein sequence ID" value="KJH51178.1"/>
    <property type="molecule type" value="Genomic_DNA"/>
</dbReference>